<evidence type="ECO:0000259" key="4">
    <source>
        <dbReference type="PROSITE" id="PS51898"/>
    </source>
</evidence>
<dbReference type="PANTHER" id="PTHR30349">
    <property type="entry name" value="PHAGE INTEGRASE-RELATED"/>
    <property type="match status" value="1"/>
</dbReference>
<dbReference type="InterPro" id="IPR010998">
    <property type="entry name" value="Integrase_recombinase_N"/>
</dbReference>
<reference evidence="5 6" key="1">
    <citation type="submission" date="2024-08" db="EMBL/GenBank/DDBJ databases">
        <title>Genome mining of Saccharopolyspora cebuensis PGLac3 from Nigerian medicinal plant.</title>
        <authorList>
            <person name="Ezeobiora C.E."/>
            <person name="Igbokwe N.H."/>
            <person name="Amin D.H."/>
            <person name="Mendie U.E."/>
        </authorList>
    </citation>
    <scope>NUCLEOTIDE SEQUENCE [LARGE SCALE GENOMIC DNA]</scope>
    <source>
        <strain evidence="5 6">PGLac3</strain>
    </source>
</reference>
<keyword evidence="2" id="KW-0238">DNA-binding</keyword>
<dbReference type="InterPro" id="IPR050090">
    <property type="entry name" value="Tyrosine_recombinase_XerCD"/>
</dbReference>
<keyword evidence="6" id="KW-1185">Reference proteome</keyword>
<name>A0ABV4CPV3_9PSEU</name>
<accession>A0ABV4CPV3</accession>
<dbReference type="Pfam" id="PF00589">
    <property type="entry name" value="Phage_integrase"/>
    <property type="match status" value="1"/>
</dbReference>
<dbReference type="InterPro" id="IPR011010">
    <property type="entry name" value="DNA_brk_join_enz"/>
</dbReference>
<organism evidence="5 6">
    <name type="scientific">Saccharopolyspora cebuensis</name>
    <dbReference type="NCBI Taxonomy" id="418759"/>
    <lineage>
        <taxon>Bacteria</taxon>
        <taxon>Bacillati</taxon>
        <taxon>Actinomycetota</taxon>
        <taxon>Actinomycetes</taxon>
        <taxon>Pseudonocardiales</taxon>
        <taxon>Pseudonocardiaceae</taxon>
        <taxon>Saccharopolyspora</taxon>
    </lineage>
</organism>
<dbReference type="PROSITE" id="PS51898">
    <property type="entry name" value="TYR_RECOMBINASE"/>
    <property type="match status" value="1"/>
</dbReference>
<dbReference type="CDD" id="cd00397">
    <property type="entry name" value="DNA_BRE_C"/>
    <property type="match status" value="1"/>
</dbReference>
<sequence length="347" mass="38104">MNSPERPEVEAARLVLERMGVSPADLVDAPVVGRVLPTFAEYIPQVAGAVSEGTRRVYRSYWNRVLEHWGQRRLDEPRASEIKQLAEHVRTHTVARRNARGGRSAAEHLIAALRCVYNHAVADGLLAEADNPARKVPKPRRLSSTRHGLADERLAEINLVAAGTGNDPGLDTLLLRLHLETACRRGGALALTVRDLDEAQSLVLLREKGGTVRWQPVSPTLMRHLRSHAEQRGAAGGGGQLLRYRNGDPITSRRYDHLWSRLGSHLPWIVSQQISTHWLRHTTLTWVERHFGYAVARAYAGHTDSTSGDGGTTTTYIRASLQEVAAALAALTGEPHPLAAPWLATGA</sequence>
<dbReference type="Gene3D" id="1.10.443.10">
    <property type="entry name" value="Intergrase catalytic core"/>
    <property type="match status" value="1"/>
</dbReference>
<dbReference type="PANTHER" id="PTHR30349:SF41">
    <property type="entry name" value="INTEGRASE_RECOMBINASE PROTEIN MJ0367-RELATED"/>
    <property type="match status" value="1"/>
</dbReference>
<dbReference type="Gene3D" id="1.10.150.130">
    <property type="match status" value="1"/>
</dbReference>
<feature type="domain" description="Tyr recombinase" evidence="4">
    <location>
        <begin position="144"/>
        <end position="329"/>
    </location>
</feature>
<evidence type="ECO:0000313" key="6">
    <source>
        <dbReference type="Proteomes" id="UP001564626"/>
    </source>
</evidence>
<evidence type="ECO:0000256" key="3">
    <source>
        <dbReference type="ARBA" id="ARBA00023172"/>
    </source>
</evidence>
<dbReference type="SUPFAM" id="SSF56349">
    <property type="entry name" value="DNA breaking-rejoining enzymes"/>
    <property type="match status" value="1"/>
</dbReference>
<dbReference type="InterPro" id="IPR013762">
    <property type="entry name" value="Integrase-like_cat_sf"/>
</dbReference>
<dbReference type="RefSeq" id="WP_369775283.1">
    <property type="nucleotide sequence ID" value="NZ_JBGEHV010000050.1"/>
</dbReference>
<comment type="similarity">
    <text evidence="1">Belongs to the 'phage' integrase family.</text>
</comment>
<protein>
    <submittedName>
        <fullName evidence="5">Tyrosine-type recombinase/integrase</fullName>
    </submittedName>
</protein>
<evidence type="ECO:0000313" key="5">
    <source>
        <dbReference type="EMBL" id="MEY8042162.1"/>
    </source>
</evidence>
<evidence type="ECO:0000256" key="2">
    <source>
        <dbReference type="ARBA" id="ARBA00023125"/>
    </source>
</evidence>
<dbReference type="InterPro" id="IPR002104">
    <property type="entry name" value="Integrase_catalytic"/>
</dbReference>
<evidence type="ECO:0000256" key="1">
    <source>
        <dbReference type="ARBA" id="ARBA00008857"/>
    </source>
</evidence>
<dbReference type="Proteomes" id="UP001564626">
    <property type="component" value="Unassembled WGS sequence"/>
</dbReference>
<keyword evidence="3" id="KW-0233">DNA recombination</keyword>
<dbReference type="EMBL" id="JBGEHV010000050">
    <property type="protein sequence ID" value="MEY8042162.1"/>
    <property type="molecule type" value="Genomic_DNA"/>
</dbReference>
<proteinExistence type="inferred from homology"/>
<gene>
    <name evidence="5" type="ORF">AB8O55_22340</name>
</gene>
<comment type="caution">
    <text evidence="5">The sequence shown here is derived from an EMBL/GenBank/DDBJ whole genome shotgun (WGS) entry which is preliminary data.</text>
</comment>